<dbReference type="Pfam" id="PF12796">
    <property type="entry name" value="Ank_2"/>
    <property type="match status" value="2"/>
</dbReference>
<dbReference type="Gene3D" id="1.25.40.20">
    <property type="entry name" value="Ankyrin repeat-containing domain"/>
    <property type="match status" value="2"/>
</dbReference>
<reference evidence="4 5" key="1">
    <citation type="submission" date="2014-11" db="EMBL/GenBank/DDBJ databases">
        <authorList>
            <person name="Zhu J."/>
            <person name="Qi W."/>
            <person name="Song R."/>
        </authorList>
    </citation>
    <scope>NUCLEOTIDE SEQUENCE [LARGE SCALE GENOMIC DNA]</scope>
</reference>
<dbReference type="PhylomeDB" id="A0A0G4GNI3"/>
<dbReference type="InterPro" id="IPR002110">
    <property type="entry name" value="Ankyrin_rpt"/>
</dbReference>
<name>A0A0G4GNI3_VITBC</name>
<keyword evidence="2 3" id="KW-0040">ANK repeat</keyword>
<protein>
    <submittedName>
        <fullName evidence="4">Uncharacterized protein</fullName>
    </submittedName>
</protein>
<dbReference type="EMBL" id="CDMY01000738">
    <property type="protein sequence ID" value="CEM31845.1"/>
    <property type="molecule type" value="Genomic_DNA"/>
</dbReference>
<dbReference type="PANTHER" id="PTHR24198">
    <property type="entry name" value="ANKYRIN REPEAT AND PROTEIN KINASE DOMAIN-CONTAINING PROTEIN"/>
    <property type="match status" value="1"/>
</dbReference>
<evidence type="ECO:0000313" key="4">
    <source>
        <dbReference type="EMBL" id="CEM31845.1"/>
    </source>
</evidence>
<dbReference type="InParanoid" id="A0A0G4GNI3"/>
<proteinExistence type="predicted"/>
<dbReference type="PROSITE" id="PS50297">
    <property type="entry name" value="ANK_REP_REGION"/>
    <property type="match status" value="2"/>
</dbReference>
<accession>A0A0G4GNI3</accession>
<feature type="repeat" description="ANK" evidence="3">
    <location>
        <begin position="495"/>
        <end position="527"/>
    </location>
</feature>
<gene>
    <name evidence="4" type="ORF">Vbra_2288</name>
</gene>
<dbReference type="SUPFAM" id="SSF48403">
    <property type="entry name" value="Ankyrin repeat"/>
    <property type="match status" value="1"/>
</dbReference>
<evidence type="ECO:0000256" key="3">
    <source>
        <dbReference type="PROSITE-ProRule" id="PRU00023"/>
    </source>
</evidence>
<dbReference type="OrthoDB" id="7464126at2759"/>
<evidence type="ECO:0000313" key="5">
    <source>
        <dbReference type="Proteomes" id="UP000041254"/>
    </source>
</evidence>
<evidence type="ECO:0000256" key="1">
    <source>
        <dbReference type="ARBA" id="ARBA00022737"/>
    </source>
</evidence>
<dbReference type="SMART" id="SM00248">
    <property type="entry name" value="ANK"/>
    <property type="match status" value="4"/>
</dbReference>
<dbReference type="VEuPathDB" id="CryptoDB:Vbra_2288"/>
<dbReference type="AlphaFoldDB" id="A0A0G4GNI3"/>
<dbReference type="PANTHER" id="PTHR24198:SF165">
    <property type="entry name" value="ANKYRIN REPEAT-CONTAINING PROTEIN-RELATED"/>
    <property type="match status" value="1"/>
</dbReference>
<evidence type="ECO:0000256" key="2">
    <source>
        <dbReference type="ARBA" id="ARBA00023043"/>
    </source>
</evidence>
<dbReference type="PROSITE" id="PS50088">
    <property type="entry name" value="ANK_REPEAT"/>
    <property type="match status" value="2"/>
</dbReference>
<keyword evidence="1" id="KW-0677">Repeat</keyword>
<dbReference type="Proteomes" id="UP000041254">
    <property type="component" value="Unassembled WGS sequence"/>
</dbReference>
<organism evidence="4 5">
    <name type="scientific">Vitrella brassicaformis (strain CCMP3155)</name>
    <dbReference type="NCBI Taxonomy" id="1169540"/>
    <lineage>
        <taxon>Eukaryota</taxon>
        <taxon>Sar</taxon>
        <taxon>Alveolata</taxon>
        <taxon>Colpodellida</taxon>
        <taxon>Vitrellaceae</taxon>
        <taxon>Vitrella</taxon>
    </lineage>
</organism>
<keyword evidence="5" id="KW-1185">Reference proteome</keyword>
<sequence length="588" mass="64880">MASPVAPVTKLSLRVRNKALSRAHVRVVEARERQVVEQELERATEKELKMTLGGGISAEVGGLEIGLEAKRGKETRDKTEEKAVVRIQYGKLRESRDWITIDPGEEAILSSFDSPYISIIIEDSDYQLLNQLIHPEEHKYAIALRRANPPFVSLVIDAVEVANVEAKQKAFRLNNIVTKLVLTAVESMGRGMSVGVEPKKKRETHEEADVSRLWIRQMDTLCPKGAFRLVPVAFPDKTLAVSPLLGNSLVLDVPTVETDAKDSKEEARYEQWIMLSAETQEIAQPRTDRGWCSSFCCQPSKDQLLVSPDMEFQPAKEQRRGSSKFDDETVTIKCVGLPDHVMSVKTFGRSKNLVMTKGDEGVPVEALWRCSQPIVTKKAALKGATATDTEEMSLFEASAEGNLEAVLRIIQTKGVKCLQETDEEGFTALHFAAQNGHEDIVREIVTKGGKELIKKRTIVQNKDTPFYTAARCGEVDALTVMHAKGGRSLLEQQSDGEYAIHSAVAKGHLTVVNQLLSWGGKAQLDNLNSNRHTPFLLAAWAGHVDVLRAIFAKGGGKPLLEQQNPLGSYAVHLAAIMGHVDALQQVLE</sequence>
<dbReference type="STRING" id="1169540.A0A0G4GNI3"/>
<feature type="repeat" description="ANK" evidence="3">
    <location>
        <begin position="424"/>
        <end position="456"/>
    </location>
</feature>
<dbReference type="InterPro" id="IPR036770">
    <property type="entry name" value="Ankyrin_rpt-contain_sf"/>
</dbReference>